<evidence type="ECO:0000313" key="2">
    <source>
        <dbReference type="Proteomes" id="UP001595859"/>
    </source>
</evidence>
<name>A0ABV9SB57_9PSEU</name>
<dbReference type="Proteomes" id="UP001595859">
    <property type="component" value="Unassembled WGS sequence"/>
</dbReference>
<dbReference type="EMBL" id="JBHSIS010000017">
    <property type="protein sequence ID" value="MFC4857034.1"/>
    <property type="molecule type" value="Genomic_DNA"/>
</dbReference>
<dbReference type="CDD" id="cd17040">
    <property type="entry name" value="Ubl_MoaD_like"/>
    <property type="match status" value="1"/>
</dbReference>
<accession>A0ABV9SB57</accession>
<dbReference type="InterPro" id="IPR016155">
    <property type="entry name" value="Mopterin_synth/thiamin_S_b"/>
</dbReference>
<reference evidence="2" key="1">
    <citation type="journal article" date="2019" name="Int. J. Syst. Evol. Microbiol.">
        <title>The Global Catalogue of Microorganisms (GCM) 10K type strain sequencing project: providing services to taxonomists for standard genome sequencing and annotation.</title>
        <authorList>
            <consortium name="The Broad Institute Genomics Platform"/>
            <consortium name="The Broad Institute Genome Sequencing Center for Infectious Disease"/>
            <person name="Wu L."/>
            <person name="Ma J."/>
        </authorList>
    </citation>
    <scope>NUCLEOTIDE SEQUENCE [LARGE SCALE GENOMIC DNA]</scope>
    <source>
        <strain evidence="2">ZS-22-S1</strain>
    </source>
</reference>
<dbReference type="InterPro" id="IPR003749">
    <property type="entry name" value="ThiS/MoaD-like"/>
</dbReference>
<gene>
    <name evidence="1" type="ORF">ACFPCV_26355</name>
</gene>
<dbReference type="InterPro" id="IPR012675">
    <property type="entry name" value="Beta-grasp_dom_sf"/>
</dbReference>
<keyword evidence="2" id="KW-1185">Reference proteome</keyword>
<proteinExistence type="predicted"/>
<sequence length="89" mass="9875">MITITVPAVWSPERRTGYEVAGSGLLYDVVRRFVEENPVFRRRLIGADGAPLKYVNLFVDDELIMRHLRETTEVAPGSTVTIISPMAGG</sequence>
<dbReference type="Pfam" id="PF02597">
    <property type="entry name" value="ThiS"/>
    <property type="match status" value="1"/>
</dbReference>
<evidence type="ECO:0000313" key="1">
    <source>
        <dbReference type="EMBL" id="MFC4857034.1"/>
    </source>
</evidence>
<dbReference type="SUPFAM" id="SSF54285">
    <property type="entry name" value="MoaD/ThiS"/>
    <property type="match status" value="1"/>
</dbReference>
<dbReference type="Gene3D" id="3.10.20.30">
    <property type="match status" value="1"/>
</dbReference>
<dbReference type="RefSeq" id="WP_378059027.1">
    <property type="nucleotide sequence ID" value="NZ_JBHSIS010000017.1"/>
</dbReference>
<protein>
    <submittedName>
        <fullName evidence="1">MoaD/ThiS family protein</fullName>
    </submittedName>
</protein>
<organism evidence="1 2">
    <name type="scientific">Actinophytocola glycyrrhizae</name>
    <dbReference type="NCBI Taxonomy" id="2044873"/>
    <lineage>
        <taxon>Bacteria</taxon>
        <taxon>Bacillati</taxon>
        <taxon>Actinomycetota</taxon>
        <taxon>Actinomycetes</taxon>
        <taxon>Pseudonocardiales</taxon>
        <taxon>Pseudonocardiaceae</taxon>
    </lineage>
</organism>
<comment type="caution">
    <text evidence="1">The sequence shown here is derived from an EMBL/GenBank/DDBJ whole genome shotgun (WGS) entry which is preliminary data.</text>
</comment>